<proteinExistence type="predicted"/>
<dbReference type="PANTHER" id="PTHR31270:SF1">
    <property type="entry name" value="GLUTAMINYL-PEPTIDE CYCLOTRANSFERASE"/>
    <property type="match status" value="1"/>
</dbReference>
<dbReference type="InterPro" id="IPR015943">
    <property type="entry name" value="WD40/YVTN_repeat-like_dom_sf"/>
</dbReference>
<dbReference type="GO" id="GO:0016603">
    <property type="term" value="F:glutaminyl-peptide cyclotransferase activity"/>
    <property type="evidence" value="ECO:0007669"/>
    <property type="project" value="InterPro"/>
</dbReference>
<dbReference type="Proteomes" id="UP000296862">
    <property type="component" value="Chromosome"/>
</dbReference>
<accession>A0A4P7PUE8</accession>
<evidence type="ECO:0000313" key="1">
    <source>
        <dbReference type="EMBL" id="QBZ98588.1"/>
    </source>
</evidence>
<dbReference type="InterPro" id="IPR007788">
    <property type="entry name" value="QCT"/>
</dbReference>
<dbReference type="SUPFAM" id="SSF63825">
    <property type="entry name" value="YWTD domain"/>
    <property type="match status" value="1"/>
</dbReference>
<dbReference type="Pfam" id="PF05096">
    <property type="entry name" value="Glu_cyclase_2"/>
    <property type="match status" value="1"/>
</dbReference>
<sequence>MKLRKPLITILLGLFCVSFLGVNIISCGDSRHDIENYFSFDEGNLKPMYQATDKVDLSLLNAKNKTIDSIAYFVNDKRVSSVKGNAKFTLDLNGKKLGYQNVKALVYFEGDTVSTKTRVEVASGIVPKLLKYTIVNTYAHDPNAFTEGFEFFRDTLIESTGQNGKSYFAKIDHKTGKAYKKVDIDQQYFGEGVTVINNKIYQLTWQNEEGFIYDANTMKKLKTFKFDKKVEGWGMTNDGKNIYHSDGTEKIWTMNPETQKLTDFINVYTNDSKIKSVNELEWINGKIYGNIWQKDAIAVINPQTGAVEQVLDLSALRAKVTNPEAEVLNGIAYNKKTNTIFVTGKNWNKTFELKVSE</sequence>
<evidence type="ECO:0008006" key="3">
    <source>
        <dbReference type="Google" id="ProtNLM"/>
    </source>
</evidence>
<name>A0A4P7PUE8_9FLAO</name>
<dbReference type="PANTHER" id="PTHR31270">
    <property type="entry name" value="GLUTAMINYL-PEPTIDE CYCLOTRANSFERASE"/>
    <property type="match status" value="1"/>
</dbReference>
<dbReference type="RefSeq" id="WP_136152482.1">
    <property type="nucleotide sequence ID" value="NZ_CP038810.1"/>
</dbReference>
<gene>
    <name evidence="1" type="ORF">GS03_02097</name>
</gene>
<evidence type="ECO:0000313" key="2">
    <source>
        <dbReference type="Proteomes" id="UP000296862"/>
    </source>
</evidence>
<organism evidence="1 2">
    <name type="scientific">Flavobacterium sangjuense</name>
    <dbReference type="NCBI Taxonomy" id="2518177"/>
    <lineage>
        <taxon>Bacteria</taxon>
        <taxon>Pseudomonadati</taxon>
        <taxon>Bacteroidota</taxon>
        <taxon>Flavobacteriia</taxon>
        <taxon>Flavobacteriales</taxon>
        <taxon>Flavobacteriaceae</taxon>
        <taxon>Flavobacterium</taxon>
    </lineage>
</organism>
<protein>
    <recommendedName>
        <fullName evidence="3">Glutamine cyclotransferase</fullName>
    </recommendedName>
</protein>
<dbReference type="EMBL" id="CP038810">
    <property type="protein sequence ID" value="QBZ98588.1"/>
    <property type="molecule type" value="Genomic_DNA"/>
</dbReference>
<dbReference type="Gene3D" id="2.130.10.10">
    <property type="entry name" value="YVTN repeat-like/Quinoprotein amine dehydrogenase"/>
    <property type="match status" value="1"/>
</dbReference>
<reference evidence="1 2" key="1">
    <citation type="submission" date="2019-04" db="EMBL/GenBank/DDBJ databases">
        <title>Flavobacterium sp. GS03.</title>
        <authorList>
            <person name="Kim H."/>
        </authorList>
    </citation>
    <scope>NUCLEOTIDE SEQUENCE [LARGE SCALE GENOMIC DNA]</scope>
    <source>
        <strain evidence="1 2">GS03</strain>
    </source>
</reference>
<dbReference type="OrthoDB" id="9783700at2"/>
<dbReference type="KEGG" id="fsn:GS03_02097"/>
<keyword evidence="2" id="KW-1185">Reference proteome</keyword>
<dbReference type="AlphaFoldDB" id="A0A4P7PUE8"/>